<organism evidence="1">
    <name type="scientific">Cucumis melo</name>
    <name type="common">Muskmelon</name>
    <dbReference type="NCBI Taxonomy" id="3656"/>
    <lineage>
        <taxon>Eukaryota</taxon>
        <taxon>Viridiplantae</taxon>
        <taxon>Streptophyta</taxon>
        <taxon>Embryophyta</taxon>
        <taxon>Tracheophyta</taxon>
        <taxon>Spermatophyta</taxon>
        <taxon>Magnoliopsida</taxon>
        <taxon>eudicotyledons</taxon>
        <taxon>Gunneridae</taxon>
        <taxon>Pentapetalae</taxon>
        <taxon>rosids</taxon>
        <taxon>fabids</taxon>
        <taxon>Cucurbitales</taxon>
        <taxon>Cucurbitaceae</taxon>
        <taxon>Benincaseae</taxon>
        <taxon>Cucumis</taxon>
    </lineage>
</organism>
<evidence type="ECO:0000313" key="1">
    <source>
        <dbReference type="EnsemblPlants" id="MELO3C032523.2.1"/>
    </source>
</evidence>
<sequence>MNQQFPSFHLEDKVNVEPRGIVRPPILHTYKRKGRMVGFILEDITLSRAVAVAEGHPRIGCKVASASQVPRVESKVEGGDTSTKETRNEEQMKKIGRQELRFMFFLDRTEFPKCKLTDSAKLIDAVIRFDGTTLDWSRSKEERNAFKHWLELKQRLLIRFRAVKEEPICRRFLASNRKQSWKVNKNYWREPKRRLE</sequence>
<protein>
    <submittedName>
        <fullName evidence="1">Uncharacterized protein</fullName>
    </submittedName>
</protein>
<dbReference type="Gramene" id="MELO3C032523.2.1">
    <property type="protein sequence ID" value="MELO3C032523.2.1"/>
    <property type="gene ID" value="MELO3C032523.2"/>
</dbReference>
<proteinExistence type="predicted"/>
<accession>A0A9I9EES2</accession>
<dbReference type="EnsemblPlants" id="MELO3C032523.2.1">
    <property type="protein sequence ID" value="MELO3C032523.2.1"/>
    <property type="gene ID" value="MELO3C032523.2"/>
</dbReference>
<reference evidence="1" key="1">
    <citation type="submission" date="2023-03" db="UniProtKB">
        <authorList>
            <consortium name="EnsemblPlants"/>
        </authorList>
    </citation>
    <scope>IDENTIFICATION</scope>
</reference>
<name>A0A9I9EES2_CUCME</name>
<dbReference type="AlphaFoldDB" id="A0A9I9EES2"/>